<dbReference type="EMBL" id="CAJNOQ010022770">
    <property type="protein sequence ID" value="CAF1505574.1"/>
    <property type="molecule type" value="Genomic_DNA"/>
</dbReference>
<dbReference type="InterPro" id="IPR036770">
    <property type="entry name" value="Ankyrin_rpt-contain_sf"/>
</dbReference>
<proteinExistence type="predicted"/>
<feature type="compositionally biased region" description="Basic and acidic residues" evidence="4">
    <location>
        <begin position="565"/>
        <end position="576"/>
    </location>
</feature>
<name>A0A815TLR5_9BILA</name>
<dbReference type="PANTHER" id="PTHR24198:SF165">
    <property type="entry name" value="ANKYRIN REPEAT-CONTAINING PROTEIN-RELATED"/>
    <property type="match status" value="1"/>
</dbReference>
<feature type="repeat" description="ANK" evidence="3">
    <location>
        <begin position="224"/>
        <end position="256"/>
    </location>
</feature>
<dbReference type="Gene3D" id="1.25.40.20">
    <property type="entry name" value="Ankyrin repeat-containing domain"/>
    <property type="match status" value="1"/>
</dbReference>
<accession>A0A815TLR5</accession>
<comment type="caution">
    <text evidence="5">The sequence shown here is derived from an EMBL/GenBank/DDBJ whole genome shotgun (WGS) entry which is preliminary data.</text>
</comment>
<protein>
    <submittedName>
        <fullName evidence="5">Uncharacterized protein</fullName>
    </submittedName>
</protein>
<evidence type="ECO:0000313" key="5">
    <source>
        <dbReference type="EMBL" id="CAF1505574.1"/>
    </source>
</evidence>
<dbReference type="SMART" id="SM00248">
    <property type="entry name" value="ANK"/>
    <property type="match status" value="2"/>
</dbReference>
<dbReference type="SUPFAM" id="SSF48403">
    <property type="entry name" value="Ankyrin repeat"/>
    <property type="match status" value="1"/>
</dbReference>
<organism evidence="5 7">
    <name type="scientific">Didymodactylos carnosus</name>
    <dbReference type="NCBI Taxonomy" id="1234261"/>
    <lineage>
        <taxon>Eukaryota</taxon>
        <taxon>Metazoa</taxon>
        <taxon>Spiralia</taxon>
        <taxon>Gnathifera</taxon>
        <taxon>Rotifera</taxon>
        <taxon>Eurotatoria</taxon>
        <taxon>Bdelloidea</taxon>
        <taxon>Philodinida</taxon>
        <taxon>Philodinidae</taxon>
        <taxon>Didymodactylos</taxon>
    </lineage>
</organism>
<dbReference type="Proteomes" id="UP000681722">
    <property type="component" value="Unassembled WGS sequence"/>
</dbReference>
<dbReference type="OrthoDB" id="10057496at2759"/>
<gene>
    <name evidence="5" type="ORF">GPM918_LOCUS36879</name>
    <name evidence="6" type="ORF">SRO942_LOCUS37627</name>
</gene>
<dbReference type="PROSITE" id="PS50297">
    <property type="entry name" value="ANK_REP_REGION"/>
    <property type="match status" value="1"/>
</dbReference>
<dbReference type="AlphaFoldDB" id="A0A815TLR5"/>
<evidence type="ECO:0000313" key="6">
    <source>
        <dbReference type="EMBL" id="CAF4366778.1"/>
    </source>
</evidence>
<dbReference type="InterPro" id="IPR002110">
    <property type="entry name" value="Ankyrin_rpt"/>
</dbReference>
<dbReference type="PROSITE" id="PS50088">
    <property type="entry name" value="ANK_REPEAT"/>
    <property type="match status" value="1"/>
</dbReference>
<evidence type="ECO:0000256" key="4">
    <source>
        <dbReference type="SAM" id="MobiDB-lite"/>
    </source>
</evidence>
<reference evidence="5" key="1">
    <citation type="submission" date="2021-02" db="EMBL/GenBank/DDBJ databases">
        <authorList>
            <person name="Nowell W R."/>
        </authorList>
    </citation>
    <scope>NUCLEOTIDE SEQUENCE</scope>
</reference>
<feature type="region of interest" description="Disordered" evidence="4">
    <location>
        <begin position="536"/>
        <end position="591"/>
    </location>
</feature>
<keyword evidence="7" id="KW-1185">Reference proteome</keyword>
<evidence type="ECO:0000313" key="7">
    <source>
        <dbReference type="Proteomes" id="UP000663829"/>
    </source>
</evidence>
<evidence type="ECO:0000256" key="3">
    <source>
        <dbReference type="PROSITE-ProRule" id="PRU00023"/>
    </source>
</evidence>
<keyword evidence="1" id="KW-0677">Repeat</keyword>
<evidence type="ECO:0000256" key="1">
    <source>
        <dbReference type="ARBA" id="ARBA00022737"/>
    </source>
</evidence>
<dbReference type="Proteomes" id="UP000663829">
    <property type="component" value="Unassembled WGS sequence"/>
</dbReference>
<dbReference type="EMBL" id="CAJOBC010088295">
    <property type="protein sequence ID" value="CAF4366778.1"/>
    <property type="molecule type" value="Genomic_DNA"/>
</dbReference>
<dbReference type="Pfam" id="PF00023">
    <property type="entry name" value="Ank"/>
    <property type="match status" value="2"/>
</dbReference>
<sequence length="591" mass="67790">MSTDNDVNVLKPYLEKIIKSIKTAIDQLKSKQQAGSSTTTTETPATSDDLLLLNSTLNTQVNTFSVDESENELLEKLTSEIQTTLANGLPHLSKICAEYLEDFLHSYNFDSHTRKFTSPLTMNSLHPFCREIEALHASLDAFPAAFNGDITKVKNFIKTFPMYKNRPGLWNTTLLYSAARNNKLELVQYLVDEAKCSVNAQNQRDLSYALDEEDPSMPPPRATAASTALHAACFNGHLDIVKFLVDHNADYYIRNQLLETPIMNALQSAQVKAYFDSLLTSSYSPEAAPENLRHEKTILDDDERPKQDCKWEYKPLHDDSWYEFKDFESPQFHEKLLPTAKFQSQFHLKVRQGLWSISLIEFNRSANKALTDHEAKGNIAWIRCRGSSILNFDCYCVWQIMLIKYTPPNQQEKIDSEPSLEFQHLPNTFNSQFKVTMKTWYYCDAKTNSLLDQAMNYRRKLVQLNIPFIATTEKVTFNLQEFSFANSSKNTIGYLRWLPKLISNTEQNKTKLVYLTNDERSTTNLDPMPLTTKRLEEVNKSKSGGTADIDMVAKNNEDENDRDDDAIRENETRTNDDDYGEMDENNVVSEF</sequence>
<evidence type="ECO:0000256" key="2">
    <source>
        <dbReference type="ARBA" id="ARBA00023043"/>
    </source>
</evidence>
<keyword evidence="2 3" id="KW-0040">ANK repeat</keyword>
<dbReference type="PANTHER" id="PTHR24198">
    <property type="entry name" value="ANKYRIN REPEAT AND PROTEIN KINASE DOMAIN-CONTAINING PROTEIN"/>
    <property type="match status" value="1"/>
</dbReference>